<comment type="function">
    <text evidence="10">Catalyzes the depolymerization of both polygalacturonate and pectins of methyl esterification degree from 22 to 89%, with an endo mode of action. In contrast to the majority of pectate lyases, displays high activity on highly methylated pectins.</text>
</comment>
<dbReference type="Proteomes" id="UP000595038">
    <property type="component" value="Chromosome"/>
</dbReference>
<dbReference type="EC" id="4.2.2.2" evidence="5 10"/>
<dbReference type="EMBL" id="NILC01000004">
    <property type="protein sequence ID" value="TWL33188.1"/>
    <property type="molecule type" value="Genomic_DNA"/>
</dbReference>
<evidence type="ECO:0000313" key="12">
    <source>
        <dbReference type="EMBL" id="TWL33188.1"/>
    </source>
</evidence>
<evidence type="ECO:0000256" key="5">
    <source>
        <dbReference type="ARBA" id="ARBA00012272"/>
    </source>
</evidence>
<dbReference type="Proteomes" id="UP000435910">
    <property type="component" value="Unassembled WGS sequence"/>
</dbReference>
<comment type="similarity">
    <text evidence="4 10">Belongs to the polysaccharide lyase 3 family.</text>
</comment>
<keyword evidence="6 10" id="KW-0964">Secreted</keyword>
<proteinExistence type="inferred from homology"/>
<evidence type="ECO:0000256" key="4">
    <source>
        <dbReference type="ARBA" id="ARBA00006463"/>
    </source>
</evidence>
<feature type="chain" id="PRO_5044034945" description="Pectate lyase" evidence="10">
    <location>
        <begin position="23"/>
        <end position="222"/>
    </location>
</feature>
<evidence type="ECO:0000313" key="13">
    <source>
        <dbReference type="Proteomes" id="UP000435910"/>
    </source>
</evidence>
<dbReference type="PANTHER" id="PTHR33407:SF9">
    <property type="entry name" value="PECTATE LYASE F-RELATED"/>
    <property type="match status" value="1"/>
</dbReference>
<evidence type="ECO:0000256" key="9">
    <source>
        <dbReference type="ARBA" id="ARBA00023239"/>
    </source>
</evidence>
<feature type="signal peptide" evidence="10">
    <location>
        <begin position="1"/>
        <end position="22"/>
    </location>
</feature>
<organism evidence="12 13">
    <name type="scientific">Bacillus licheniformis</name>
    <dbReference type="NCBI Taxonomy" id="1402"/>
    <lineage>
        <taxon>Bacteria</taxon>
        <taxon>Bacillati</taxon>
        <taxon>Bacillota</taxon>
        <taxon>Bacilli</taxon>
        <taxon>Bacillales</taxon>
        <taxon>Bacillaceae</taxon>
        <taxon>Bacillus</taxon>
    </lineage>
</organism>
<evidence type="ECO:0000256" key="6">
    <source>
        <dbReference type="ARBA" id="ARBA00022525"/>
    </source>
</evidence>
<dbReference type="Gene3D" id="2.160.20.10">
    <property type="entry name" value="Single-stranded right-handed beta-helix, Pectin lyase-like"/>
    <property type="match status" value="1"/>
</dbReference>
<keyword evidence="9 10" id="KW-0456">Lyase</keyword>
<evidence type="ECO:0000256" key="7">
    <source>
        <dbReference type="ARBA" id="ARBA00022729"/>
    </source>
</evidence>
<dbReference type="GO" id="GO:0005576">
    <property type="term" value="C:extracellular region"/>
    <property type="evidence" value="ECO:0007669"/>
    <property type="project" value="UniProtKB-SubCell"/>
</dbReference>
<protein>
    <recommendedName>
        <fullName evidence="5 10">Pectate lyase</fullName>
        <ecNumber evidence="5 10">4.2.2.2</ecNumber>
    </recommendedName>
</protein>
<gene>
    <name evidence="12" type="ORF">CHCC16736_4000</name>
    <name evidence="11" type="ORF">I6G80_06495</name>
</gene>
<sequence length="222" mass="23789">MMKRLAGTVILSGLLVCGFGQALPEKALAAEVVHKTIVVEKGQTYDGKGKRLIAGPELGDGSQREDQKPIFKVEDGATLKNVVLGAPAADGVHTYGNASINNVVWEDVGEDALTVKSEGSVTINGGSARLAADKIFQINKASTFTVKNFTADQGGKFIRQLGGSTFKAVVNIDNCTITNMKEAIFRTDSSTSSVTMINTRYSKVGQKWIGVKHVTERNNHEF</sequence>
<dbReference type="GO" id="GO:0030570">
    <property type="term" value="F:pectate lyase activity"/>
    <property type="evidence" value="ECO:0007669"/>
    <property type="project" value="UniProtKB-UniRule"/>
</dbReference>
<comment type="cofactor">
    <cofactor evidence="2 10">
        <name>Ca(2+)</name>
        <dbReference type="ChEBI" id="CHEBI:29108"/>
    </cofactor>
</comment>
<name>A0A415J8B8_BACLI</name>
<reference evidence="12 13" key="1">
    <citation type="submission" date="2019-06" db="EMBL/GenBank/DDBJ databases">
        <title>Genome sequence analysis of &gt;100 Bacillus licheniformis strains suggests intrinsic resistance to this species.</title>
        <authorList>
            <person name="Wels M."/>
            <person name="Siezen R.J."/>
            <person name="Johansen E."/>
            <person name="Stuer-Lauridsen B."/>
            <person name="Bjerre K."/>
            <person name="Nielsen B.K.K."/>
        </authorList>
    </citation>
    <scope>NUCLEOTIDE SEQUENCE [LARGE SCALE GENOMIC DNA]</scope>
    <source>
        <strain evidence="12 13">BAC-16736</strain>
    </source>
</reference>
<dbReference type="InterPro" id="IPR012334">
    <property type="entry name" value="Pectin_lyas_fold"/>
</dbReference>
<keyword evidence="8 10" id="KW-0106">Calcium</keyword>
<dbReference type="RefSeq" id="WP_003185613.1">
    <property type="nucleotide sequence ID" value="NZ_BOQU01000002.1"/>
</dbReference>
<evidence type="ECO:0000256" key="8">
    <source>
        <dbReference type="ARBA" id="ARBA00022837"/>
    </source>
</evidence>
<comment type="catalytic activity">
    <reaction evidence="1 10">
        <text>Eliminative cleavage of (1-&gt;4)-alpha-D-galacturonan to give oligosaccharides with 4-deoxy-alpha-D-galact-4-enuronosyl groups at their non-reducing ends.</text>
        <dbReference type="EC" id="4.2.2.2"/>
    </reaction>
</comment>
<dbReference type="SUPFAM" id="SSF51126">
    <property type="entry name" value="Pectin lyase-like"/>
    <property type="match status" value="1"/>
</dbReference>
<dbReference type="InterPro" id="IPR011050">
    <property type="entry name" value="Pectin_lyase_fold/virulence"/>
</dbReference>
<evidence type="ECO:0000313" key="11">
    <source>
        <dbReference type="EMBL" id="QPR73909.1"/>
    </source>
</evidence>
<comment type="subcellular location">
    <subcellularLocation>
        <location evidence="3 10">Secreted</location>
    </subcellularLocation>
</comment>
<accession>A0A415J8B8</accession>
<dbReference type="PANTHER" id="PTHR33407">
    <property type="entry name" value="PECTATE LYASE F-RELATED"/>
    <property type="match status" value="1"/>
</dbReference>
<keyword evidence="7 10" id="KW-0732">Signal</keyword>
<reference evidence="11 14" key="2">
    <citation type="submission" date="2020-12" db="EMBL/GenBank/DDBJ databases">
        <title>FDA dAtabase for Regulatory Grade micrObial Sequences (FDA-ARGOS): Supporting development and validation of Infectious Disease Dx tests.</title>
        <authorList>
            <person name="Nelson B."/>
            <person name="Plummer A."/>
            <person name="Tallon L."/>
            <person name="Sadzewicz L."/>
            <person name="Zhao X."/>
            <person name="Boylan J."/>
            <person name="Ott S."/>
            <person name="Bowen H."/>
            <person name="Vavikolanu K."/>
            <person name="Mehta A."/>
            <person name="Aluvathingal J."/>
            <person name="Nadendla S."/>
            <person name="Myers T."/>
            <person name="Yan Y."/>
            <person name="Sichtig H."/>
        </authorList>
    </citation>
    <scope>NUCLEOTIDE SEQUENCE [LARGE SCALE GENOMIC DNA]</scope>
    <source>
        <strain evidence="11 14">FDAARGOS_923</strain>
    </source>
</reference>
<evidence type="ECO:0000256" key="3">
    <source>
        <dbReference type="ARBA" id="ARBA00004613"/>
    </source>
</evidence>
<dbReference type="EMBL" id="CP065647">
    <property type="protein sequence ID" value="QPR73909.1"/>
    <property type="molecule type" value="Genomic_DNA"/>
</dbReference>
<dbReference type="Pfam" id="PF03211">
    <property type="entry name" value="Pectate_lyase"/>
    <property type="match status" value="1"/>
</dbReference>
<evidence type="ECO:0000256" key="10">
    <source>
        <dbReference type="RuleBase" id="RU367009"/>
    </source>
</evidence>
<dbReference type="AlphaFoldDB" id="A0A415J8B8"/>
<evidence type="ECO:0000256" key="1">
    <source>
        <dbReference type="ARBA" id="ARBA00000695"/>
    </source>
</evidence>
<evidence type="ECO:0000313" key="14">
    <source>
        <dbReference type="Proteomes" id="UP000595038"/>
    </source>
</evidence>
<dbReference type="InterPro" id="IPR004898">
    <property type="entry name" value="Pectate_lyase_PlyH/PlyE-like"/>
</dbReference>
<evidence type="ECO:0000256" key="2">
    <source>
        <dbReference type="ARBA" id="ARBA00001913"/>
    </source>
</evidence>
<dbReference type="SMR" id="A0A415J8B8"/>